<accession>A0ABW4KDB5</accession>
<proteinExistence type="predicted"/>
<evidence type="ECO:0000313" key="1">
    <source>
        <dbReference type="EMBL" id="MFD1705780.1"/>
    </source>
</evidence>
<dbReference type="Proteomes" id="UP001597301">
    <property type="component" value="Unassembled WGS sequence"/>
</dbReference>
<reference evidence="2" key="1">
    <citation type="journal article" date="2019" name="Int. J. Syst. Evol. Microbiol.">
        <title>The Global Catalogue of Microorganisms (GCM) 10K type strain sequencing project: providing services to taxonomists for standard genome sequencing and annotation.</title>
        <authorList>
            <consortium name="The Broad Institute Genomics Platform"/>
            <consortium name="The Broad Institute Genome Sequencing Center for Infectious Disease"/>
            <person name="Wu L."/>
            <person name="Ma J."/>
        </authorList>
    </citation>
    <scope>NUCLEOTIDE SEQUENCE [LARGE SCALE GENOMIC DNA]</scope>
    <source>
        <strain evidence="2">CGMCC 1.12295</strain>
    </source>
</reference>
<dbReference type="InterPro" id="IPR003772">
    <property type="entry name" value="YceD"/>
</dbReference>
<keyword evidence="2" id="KW-1185">Reference proteome</keyword>
<dbReference type="EMBL" id="JBHUEO010000005">
    <property type="protein sequence ID" value="MFD1705780.1"/>
    <property type="molecule type" value="Genomic_DNA"/>
</dbReference>
<dbReference type="RefSeq" id="WP_380772325.1">
    <property type="nucleotide sequence ID" value="NZ_JBHUEO010000005.1"/>
</dbReference>
<gene>
    <name evidence="1" type="ORF">ACFSCZ_03330</name>
</gene>
<comment type="caution">
    <text evidence="1">The sequence shown here is derived from an EMBL/GenBank/DDBJ whole genome shotgun (WGS) entry which is preliminary data.</text>
</comment>
<protein>
    <submittedName>
        <fullName evidence="1">YceD family protein</fullName>
    </submittedName>
</protein>
<organism evidence="1 2">
    <name type="scientific">Siminovitchia sediminis</name>
    <dbReference type="NCBI Taxonomy" id="1274353"/>
    <lineage>
        <taxon>Bacteria</taxon>
        <taxon>Bacillati</taxon>
        <taxon>Bacillota</taxon>
        <taxon>Bacilli</taxon>
        <taxon>Bacillales</taxon>
        <taxon>Bacillaceae</taxon>
        <taxon>Siminovitchia</taxon>
    </lineage>
</organism>
<sequence length="184" mass="21107">MKWTVAELLKYRNETMMFDKHVDLAQDLKKADPEIRKASLIHVEGRADVDTNKASFHLHISGTLTLPCARTLVDVNYPLDIHSVETFLLKPLDYDHQEDEDIHEVEGGVIDLTPVVYELVLLDVPIQVISPEAENDLSMPQGPDWKVMTEEQLFEARDREKKKVDPRLADLAKLLPKNENENQK</sequence>
<name>A0ABW4KDB5_9BACI</name>
<evidence type="ECO:0000313" key="2">
    <source>
        <dbReference type="Proteomes" id="UP001597301"/>
    </source>
</evidence>
<dbReference type="Pfam" id="PF02620">
    <property type="entry name" value="YceD"/>
    <property type="match status" value="1"/>
</dbReference>